<evidence type="ECO:0000313" key="1">
    <source>
        <dbReference type="EMBL" id="KAE8702536.1"/>
    </source>
</evidence>
<gene>
    <name evidence="1" type="ORF">F3Y22_tig00110482pilonHSYRG00275</name>
</gene>
<protein>
    <recommendedName>
        <fullName evidence="3">HAT C-terminal dimerisation domain-containing protein</fullName>
    </recommendedName>
</protein>
<keyword evidence="2" id="KW-1185">Reference proteome</keyword>
<dbReference type="InterPro" id="IPR012337">
    <property type="entry name" value="RNaseH-like_sf"/>
</dbReference>
<proteinExistence type="predicted"/>
<dbReference type="PANTHER" id="PTHR23272:SF161">
    <property type="entry name" value="ZINC FINGER BED DOMAIN-CONTAINING PROTEIN RICESLEEPER 1-LIKE"/>
    <property type="match status" value="1"/>
</dbReference>
<dbReference type="SUPFAM" id="SSF53098">
    <property type="entry name" value="Ribonuclease H-like"/>
    <property type="match status" value="1"/>
</dbReference>
<dbReference type="AlphaFoldDB" id="A0A6A3AEJ9"/>
<dbReference type="Proteomes" id="UP000436088">
    <property type="component" value="Unassembled WGS sequence"/>
</dbReference>
<organism evidence="1 2">
    <name type="scientific">Hibiscus syriacus</name>
    <name type="common">Rose of Sharon</name>
    <dbReference type="NCBI Taxonomy" id="106335"/>
    <lineage>
        <taxon>Eukaryota</taxon>
        <taxon>Viridiplantae</taxon>
        <taxon>Streptophyta</taxon>
        <taxon>Embryophyta</taxon>
        <taxon>Tracheophyta</taxon>
        <taxon>Spermatophyta</taxon>
        <taxon>Magnoliopsida</taxon>
        <taxon>eudicotyledons</taxon>
        <taxon>Gunneridae</taxon>
        <taxon>Pentapetalae</taxon>
        <taxon>rosids</taxon>
        <taxon>malvids</taxon>
        <taxon>Malvales</taxon>
        <taxon>Malvaceae</taxon>
        <taxon>Malvoideae</taxon>
        <taxon>Hibiscus</taxon>
    </lineage>
</organism>
<dbReference type="EMBL" id="VEPZ02001007">
    <property type="protein sequence ID" value="KAE8702536.1"/>
    <property type="molecule type" value="Genomic_DNA"/>
</dbReference>
<reference evidence="1" key="1">
    <citation type="submission" date="2019-09" db="EMBL/GenBank/DDBJ databases">
        <title>Draft genome information of white flower Hibiscus syriacus.</title>
        <authorList>
            <person name="Kim Y.-M."/>
        </authorList>
    </citation>
    <scope>NUCLEOTIDE SEQUENCE [LARGE SCALE GENOMIC DNA]</scope>
    <source>
        <strain evidence="1">YM2019G1</strain>
    </source>
</reference>
<name>A0A6A3AEJ9_HIBSY</name>
<evidence type="ECO:0008006" key="3">
    <source>
        <dbReference type="Google" id="ProtNLM"/>
    </source>
</evidence>
<evidence type="ECO:0000313" key="2">
    <source>
        <dbReference type="Proteomes" id="UP000436088"/>
    </source>
</evidence>
<dbReference type="PANTHER" id="PTHR23272">
    <property type="entry name" value="BED FINGER-RELATED"/>
    <property type="match status" value="1"/>
</dbReference>
<accession>A0A6A3AEJ9</accession>
<sequence length="227" mass="26273">MKTKYIPCTKELRKVSGASNDEDWDKVASLLPFLEIFYETTLSFSRSSYVSGNTFVEEIYDIGYTINRYVDDLNNRLKNTLTSLFDYYASLHPSSTQMRSYSLGPNSSGLHGGEREIRKLKGTNLRKDYVTKVELNDTSETTTELDKYLGDKYVRDNDNFDILDWWLVDALICTQDWIHTSHEPIMIEESLQALENMEEEMKDLTLEQPTIIIDETSKVLEQCNISL</sequence>
<comment type="caution">
    <text evidence="1">The sequence shown here is derived from an EMBL/GenBank/DDBJ whole genome shotgun (WGS) entry which is preliminary data.</text>
</comment>